<gene>
    <name evidence="10" type="ORF">RDWZM_000298</name>
</gene>
<proteinExistence type="inferred from homology"/>
<keyword evidence="2" id="KW-0809">Transit peptide</keyword>
<reference evidence="10" key="1">
    <citation type="submission" date="2022-12" db="EMBL/GenBank/DDBJ databases">
        <title>Genome assemblies of Blomia tropicalis.</title>
        <authorList>
            <person name="Cui Y."/>
        </authorList>
    </citation>
    <scope>NUCLEOTIDE SEQUENCE</scope>
    <source>
        <tissue evidence="10">Adult mites</tissue>
    </source>
</reference>
<dbReference type="OMA" id="RHIKRWV"/>
<dbReference type="GO" id="GO:0005739">
    <property type="term" value="C:mitochondrion"/>
    <property type="evidence" value="ECO:0007669"/>
    <property type="project" value="UniProtKB-SubCell"/>
</dbReference>
<dbReference type="CDD" id="cd19874">
    <property type="entry name" value="DSRM_MRPL44"/>
    <property type="match status" value="1"/>
</dbReference>
<evidence type="ECO:0000256" key="5">
    <source>
        <dbReference type="ARBA" id="ARBA00023274"/>
    </source>
</evidence>
<organism evidence="10 11">
    <name type="scientific">Blomia tropicalis</name>
    <name type="common">Mite</name>
    <dbReference type="NCBI Taxonomy" id="40697"/>
    <lineage>
        <taxon>Eukaryota</taxon>
        <taxon>Metazoa</taxon>
        <taxon>Ecdysozoa</taxon>
        <taxon>Arthropoda</taxon>
        <taxon>Chelicerata</taxon>
        <taxon>Arachnida</taxon>
        <taxon>Acari</taxon>
        <taxon>Acariformes</taxon>
        <taxon>Sarcoptiformes</taxon>
        <taxon>Astigmata</taxon>
        <taxon>Glycyphagoidea</taxon>
        <taxon>Echimyopodidae</taxon>
        <taxon>Blomia</taxon>
    </lineage>
</organism>
<feature type="domain" description="Large ribosomal subunit protein mL44 dsRNA binding" evidence="8">
    <location>
        <begin position="275"/>
        <end position="371"/>
    </location>
</feature>
<dbReference type="GO" id="GO:0006396">
    <property type="term" value="P:RNA processing"/>
    <property type="evidence" value="ECO:0007669"/>
    <property type="project" value="InterPro"/>
</dbReference>
<dbReference type="Gene3D" id="3.30.160.20">
    <property type="match status" value="1"/>
</dbReference>
<dbReference type="Gene3D" id="1.10.1520.10">
    <property type="entry name" value="Ribonuclease III domain"/>
    <property type="match status" value="1"/>
</dbReference>
<dbReference type="OrthoDB" id="444135at2759"/>
<dbReference type="InterPro" id="IPR055189">
    <property type="entry name" value="RM44_endonuclase"/>
</dbReference>
<dbReference type="GO" id="GO:0003725">
    <property type="term" value="F:double-stranded RNA binding"/>
    <property type="evidence" value="ECO:0007669"/>
    <property type="project" value="InterPro"/>
</dbReference>
<keyword evidence="5" id="KW-0687">Ribonucleoprotein</keyword>
<dbReference type="Pfam" id="PF22935">
    <property type="entry name" value="RM44_endonuclase"/>
    <property type="match status" value="1"/>
</dbReference>
<comment type="subcellular location">
    <subcellularLocation>
        <location evidence="1">Mitochondrion</location>
    </subcellularLocation>
</comment>
<dbReference type="Proteomes" id="UP001142055">
    <property type="component" value="Chromosome 1"/>
</dbReference>
<dbReference type="GO" id="GO:0004525">
    <property type="term" value="F:ribonuclease III activity"/>
    <property type="evidence" value="ECO:0007669"/>
    <property type="project" value="InterPro"/>
</dbReference>
<evidence type="ECO:0000256" key="6">
    <source>
        <dbReference type="ARBA" id="ARBA00024034"/>
    </source>
</evidence>
<dbReference type="AlphaFoldDB" id="A0A9Q0RMV1"/>
<dbReference type="EMBL" id="JAPWDV010000001">
    <property type="protein sequence ID" value="KAJ6221753.1"/>
    <property type="molecule type" value="Genomic_DNA"/>
</dbReference>
<evidence type="ECO:0000256" key="4">
    <source>
        <dbReference type="ARBA" id="ARBA00023128"/>
    </source>
</evidence>
<evidence type="ECO:0000313" key="10">
    <source>
        <dbReference type="EMBL" id="KAJ6221753.1"/>
    </source>
</evidence>
<sequence length="383" mass="44728">MSFNQLSISTRNTFLWLRNGKISGSMAPITTWLPTINNNNHWSPNRQLLNQNQKTSVVQYYQKRTVMKLWRERTLREMYWRSKRFDVEPKKIRARSEWQDWNYSSEIYAFAQRLGEGKLSEEALTRAFTHQSYVKKQQLNQEQLGIAGVDINLNDNSELIDSGREIIIKHVQCYLRYHLQKAPEECIQAITEYLLSDPILADISKWIGCTDLIFCEELPPSESTLANTVPAIVATISQQYDLKRANNFITDFILTYLNGTDLLEIWKLEDINLDLNRYLELKGEPPCEARILYRSAIGTIEACYVVGIYQGSEHRLIGQGPGESLKIARHMAELDAFRNIFELQIENIRFQFGPKAYELNLQQFEQENFHIFQQEDKQKSVIN</sequence>
<keyword evidence="11" id="KW-1185">Reference proteome</keyword>
<keyword evidence="4" id="KW-0496">Mitochondrion</keyword>
<dbReference type="InterPro" id="IPR036389">
    <property type="entry name" value="RNase_III_sf"/>
</dbReference>
<feature type="domain" description="Large ribosomal subunit protein mL44 endonuclease" evidence="9">
    <location>
        <begin position="102"/>
        <end position="235"/>
    </location>
</feature>
<accession>A0A9Q0RMV1</accession>
<evidence type="ECO:0000259" key="8">
    <source>
        <dbReference type="Pfam" id="PF22892"/>
    </source>
</evidence>
<comment type="similarity">
    <text evidence="6">Belongs to the ribonuclease III family. Mitochondrion-specific ribosomal protein mL44 subfamily.</text>
</comment>
<evidence type="ECO:0000259" key="9">
    <source>
        <dbReference type="Pfam" id="PF22935"/>
    </source>
</evidence>
<name>A0A9Q0RMV1_BLOTA</name>
<dbReference type="Pfam" id="PF22892">
    <property type="entry name" value="DSRM_MRPL44"/>
    <property type="match status" value="1"/>
</dbReference>
<evidence type="ECO:0000256" key="1">
    <source>
        <dbReference type="ARBA" id="ARBA00004173"/>
    </source>
</evidence>
<dbReference type="SUPFAM" id="SSF69065">
    <property type="entry name" value="RNase III domain-like"/>
    <property type="match status" value="1"/>
</dbReference>
<dbReference type="GO" id="GO:0005840">
    <property type="term" value="C:ribosome"/>
    <property type="evidence" value="ECO:0007669"/>
    <property type="project" value="UniProtKB-KW"/>
</dbReference>
<evidence type="ECO:0000313" key="11">
    <source>
        <dbReference type="Proteomes" id="UP001142055"/>
    </source>
</evidence>
<comment type="caution">
    <text evidence="10">The sequence shown here is derived from an EMBL/GenBank/DDBJ whole genome shotgun (WGS) entry which is preliminary data.</text>
</comment>
<evidence type="ECO:0000256" key="7">
    <source>
        <dbReference type="ARBA" id="ARBA00035187"/>
    </source>
</evidence>
<evidence type="ECO:0000256" key="3">
    <source>
        <dbReference type="ARBA" id="ARBA00022980"/>
    </source>
</evidence>
<protein>
    <recommendedName>
        <fullName evidence="7">Large ribosomal subunit protein mL44</fullName>
    </recommendedName>
</protein>
<evidence type="ECO:0000256" key="2">
    <source>
        <dbReference type="ARBA" id="ARBA00022946"/>
    </source>
</evidence>
<dbReference type="InterPro" id="IPR044444">
    <property type="entry name" value="Ribosomal_mL44_DSRM_metazoa"/>
</dbReference>
<dbReference type="GO" id="GO:1990904">
    <property type="term" value="C:ribonucleoprotein complex"/>
    <property type="evidence" value="ECO:0007669"/>
    <property type="project" value="UniProtKB-KW"/>
</dbReference>
<keyword evidence="3" id="KW-0689">Ribosomal protein</keyword>